<evidence type="ECO:0000256" key="4">
    <source>
        <dbReference type="ARBA" id="ARBA00022386"/>
    </source>
</evidence>
<evidence type="ECO:0000313" key="11">
    <source>
        <dbReference type="EMBL" id="ACK41831.1"/>
    </source>
</evidence>
<dbReference type="SUPFAM" id="SSF47979">
    <property type="entry name" value="Iron-dependent repressor protein, dimerization domain"/>
    <property type="match status" value="1"/>
</dbReference>
<dbReference type="Pfam" id="PF04023">
    <property type="entry name" value="FeoA"/>
    <property type="match status" value="1"/>
</dbReference>
<dbReference type="SUPFAM" id="SSF50037">
    <property type="entry name" value="C-terminal domain of transcriptional repressors"/>
    <property type="match status" value="1"/>
</dbReference>
<dbReference type="GO" id="GO:0003700">
    <property type="term" value="F:DNA-binding transcription factor activity"/>
    <property type="evidence" value="ECO:0007669"/>
    <property type="project" value="InterPro"/>
</dbReference>
<evidence type="ECO:0000256" key="3">
    <source>
        <dbReference type="ARBA" id="ARBA00011738"/>
    </source>
</evidence>
<gene>
    <name evidence="11" type="ordered locus">Dtur_0541</name>
</gene>
<dbReference type="InterPro" id="IPR036421">
    <property type="entry name" value="Fe_dep_repressor_sf"/>
</dbReference>
<dbReference type="SUPFAM" id="SSF46785">
    <property type="entry name" value="Winged helix' DNA-binding domain"/>
    <property type="match status" value="1"/>
</dbReference>
<keyword evidence="12" id="KW-1185">Reference proteome</keyword>
<dbReference type="InterPro" id="IPR038157">
    <property type="entry name" value="FeoA_core_dom"/>
</dbReference>
<sequence>MNLFLTESLEDYILSIYELQSRIVRIKDIARLKKVKLPSVVNAIKILSDMGLVEHEKYGYVTLTDYGIEVAQELYRRRKLLFRFFTEILGVDENTALQDSHRIEHDLSPKSLEKLTEFTERFIKSRKEEKDMPLTLKDLKVGEEGKIVELRGGGGIISRLLSMGAVPGTIVKVEKIAPLGDPIEILILGYHLSLRKEEAEKILVERI</sequence>
<comment type="function">
    <text evidence="9">In the presence of manganese, represses expression of mntH and mntS. Up-regulates expression of mntP.</text>
</comment>
<evidence type="ECO:0000256" key="5">
    <source>
        <dbReference type="ARBA" id="ARBA00023004"/>
    </source>
</evidence>
<dbReference type="Proteomes" id="UP000007719">
    <property type="component" value="Chromosome"/>
</dbReference>
<keyword evidence="5" id="KW-0408">Iron</keyword>
<evidence type="ECO:0000256" key="2">
    <source>
        <dbReference type="ARBA" id="ARBA00007871"/>
    </source>
</evidence>
<dbReference type="PROSITE" id="PS50944">
    <property type="entry name" value="HTH_DTXR"/>
    <property type="match status" value="1"/>
</dbReference>
<name>B8DZ98_DICTD</name>
<keyword evidence="8" id="KW-0804">Transcription</keyword>
<dbReference type="GO" id="GO:0005737">
    <property type="term" value="C:cytoplasm"/>
    <property type="evidence" value="ECO:0007669"/>
    <property type="project" value="UniProtKB-SubCell"/>
</dbReference>
<dbReference type="InterPro" id="IPR036390">
    <property type="entry name" value="WH_DNA-bd_sf"/>
</dbReference>
<dbReference type="Pfam" id="PF01325">
    <property type="entry name" value="Fe_dep_repress"/>
    <property type="match status" value="1"/>
</dbReference>
<dbReference type="InterPro" id="IPR008988">
    <property type="entry name" value="Transcriptional_repressor_C"/>
</dbReference>
<proteinExistence type="inferred from homology"/>
<dbReference type="GO" id="GO:0046914">
    <property type="term" value="F:transition metal ion binding"/>
    <property type="evidence" value="ECO:0007669"/>
    <property type="project" value="InterPro"/>
</dbReference>
<evidence type="ECO:0000256" key="6">
    <source>
        <dbReference type="ARBA" id="ARBA00023015"/>
    </source>
</evidence>
<evidence type="ECO:0000256" key="8">
    <source>
        <dbReference type="ARBA" id="ARBA00023163"/>
    </source>
</evidence>
<dbReference type="KEGG" id="dtu:Dtur_0541"/>
<dbReference type="GO" id="GO:0006974">
    <property type="term" value="P:DNA damage response"/>
    <property type="evidence" value="ECO:0000318"/>
    <property type="project" value="GO_Central"/>
</dbReference>
<dbReference type="GO" id="GO:0046983">
    <property type="term" value="F:protein dimerization activity"/>
    <property type="evidence" value="ECO:0007669"/>
    <property type="project" value="InterPro"/>
</dbReference>
<dbReference type="InterPro" id="IPR001367">
    <property type="entry name" value="Fe_dep_repressor"/>
</dbReference>
<evidence type="ECO:0000313" key="12">
    <source>
        <dbReference type="Proteomes" id="UP000007719"/>
    </source>
</evidence>
<feature type="domain" description="HTH dtxR-type" evidence="10">
    <location>
        <begin position="5"/>
        <end position="64"/>
    </location>
</feature>
<comment type="subcellular location">
    <subcellularLocation>
        <location evidence="1">Cytoplasm</location>
    </subcellularLocation>
</comment>
<dbReference type="InterPro" id="IPR052713">
    <property type="entry name" value="FeoA"/>
</dbReference>
<dbReference type="AlphaFoldDB" id="B8DZ98"/>
<dbReference type="Gene3D" id="2.30.30.90">
    <property type="match status" value="1"/>
</dbReference>
<dbReference type="PANTHER" id="PTHR42954:SF2">
    <property type="entry name" value="FE(2+) TRANSPORT PROTEIN A"/>
    <property type="match status" value="1"/>
</dbReference>
<dbReference type="OrthoDB" id="9791355at2"/>
<accession>B8DZ98</accession>
<dbReference type="HOGENOM" id="CLU_069532_0_1_0"/>
<dbReference type="InParanoid" id="B8DZ98"/>
<keyword evidence="6" id="KW-0805">Transcription regulation</keyword>
<evidence type="ECO:0000259" key="10">
    <source>
        <dbReference type="PROSITE" id="PS50944"/>
    </source>
</evidence>
<dbReference type="EnsemblBacteria" id="ACK41831">
    <property type="protein sequence ID" value="ACK41831"/>
    <property type="gene ID" value="Dtur_0541"/>
</dbReference>
<dbReference type="InterPro" id="IPR022689">
    <property type="entry name" value="Iron_dep_repressor"/>
</dbReference>
<keyword evidence="7" id="KW-0238">DNA-binding</keyword>
<protein>
    <recommendedName>
        <fullName evidence="4">Transcriptional regulator MntR</fullName>
    </recommendedName>
</protein>
<dbReference type="Gene3D" id="1.10.60.10">
    <property type="entry name" value="Iron dependent repressor, metal binding and dimerisation domain"/>
    <property type="match status" value="1"/>
</dbReference>
<organism evidence="11 12">
    <name type="scientific">Dictyoglomus turgidum (strain DSM 6724 / Z-1310)</name>
    <dbReference type="NCBI Taxonomy" id="515635"/>
    <lineage>
        <taxon>Bacteria</taxon>
        <taxon>Pseudomonadati</taxon>
        <taxon>Dictyoglomota</taxon>
        <taxon>Dictyoglomia</taxon>
        <taxon>Dictyoglomales</taxon>
        <taxon>Dictyoglomaceae</taxon>
        <taxon>Dictyoglomus</taxon>
    </lineage>
</organism>
<evidence type="ECO:0000256" key="7">
    <source>
        <dbReference type="ARBA" id="ARBA00023125"/>
    </source>
</evidence>
<evidence type="ECO:0000256" key="1">
    <source>
        <dbReference type="ARBA" id="ARBA00004496"/>
    </source>
</evidence>
<dbReference type="InterPro" id="IPR007167">
    <property type="entry name" value="Fe-transptr_FeoA-like"/>
</dbReference>
<dbReference type="FunCoup" id="B8DZ98">
    <property type="interactions" value="21"/>
</dbReference>
<dbReference type="SMART" id="SM00529">
    <property type="entry name" value="HTH_DTXR"/>
    <property type="match status" value="1"/>
</dbReference>
<dbReference type="GO" id="GO:0003677">
    <property type="term" value="F:DNA binding"/>
    <property type="evidence" value="ECO:0007669"/>
    <property type="project" value="UniProtKB-KW"/>
</dbReference>
<comment type="similarity">
    <text evidence="2">Belongs to the DtxR/MntR family.</text>
</comment>
<dbReference type="SMART" id="SM00899">
    <property type="entry name" value="FeoA"/>
    <property type="match status" value="1"/>
</dbReference>
<comment type="subunit">
    <text evidence="3">Homodimer.</text>
</comment>
<dbReference type="STRING" id="515635.Dtur_0541"/>
<dbReference type="EMBL" id="CP001251">
    <property type="protein sequence ID" value="ACK41831.1"/>
    <property type="molecule type" value="Genomic_DNA"/>
</dbReference>
<dbReference type="RefSeq" id="WP_012582916.1">
    <property type="nucleotide sequence ID" value="NC_011661.1"/>
</dbReference>
<evidence type="ECO:0000256" key="9">
    <source>
        <dbReference type="ARBA" id="ARBA00025185"/>
    </source>
</evidence>
<dbReference type="Gene3D" id="1.10.10.10">
    <property type="entry name" value="Winged helix-like DNA-binding domain superfamily/Winged helix DNA-binding domain"/>
    <property type="match status" value="1"/>
</dbReference>
<dbReference type="eggNOG" id="COG1321">
    <property type="taxonomic scope" value="Bacteria"/>
</dbReference>
<reference evidence="12" key="1">
    <citation type="journal article" date="2016" name="Front. Microbiol.">
        <title>The complete genome sequence of hyperthermophile Dictyoglomus turgidum DSM 6724 reveals a specialized carbohydrate fermentor.</title>
        <authorList>
            <person name="Brumm P.J."/>
            <person name="Gowda K."/>
            <person name="Robb F.T."/>
            <person name="Mead D.A."/>
        </authorList>
    </citation>
    <scope>NUCLEOTIDE SEQUENCE [LARGE SCALE GENOMIC DNA]</scope>
    <source>
        <strain evidence="12">DSM 6724 / Z-1310</strain>
    </source>
</reference>
<dbReference type="InterPro" id="IPR022687">
    <property type="entry name" value="HTH_DTXR"/>
</dbReference>
<dbReference type="Pfam" id="PF02742">
    <property type="entry name" value="Fe_dep_repr_C"/>
    <property type="match status" value="1"/>
</dbReference>
<dbReference type="InterPro" id="IPR036388">
    <property type="entry name" value="WH-like_DNA-bd_sf"/>
</dbReference>
<dbReference type="PANTHER" id="PTHR42954">
    <property type="entry name" value="FE(2+) TRANSPORT PROTEIN A"/>
    <property type="match status" value="1"/>
</dbReference>